<accession>A0A2T7AXS6</accession>
<reference evidence="1 4" key="2">
    <citation type="submission" date="2019-08" db="EMBL/GenBank/DDBJ databases">
        <title>Prevalence, distribution, and phylogeny of type two toxin-antitoxin genes possessed by Cronobacter species where C. sakazakii homologs follow sequence type lineages.</title>
        <authorList>
            <person name="Finkelstein S."/>
            <person name="Negrete F."/>
            <person name="Jang H."/>
            <person name="Gopinath G.R."/>
            <person name="Tall B.D."/>
        </authorList>
    </citation>
    <scope>NUCLEOTIDE SEQUENCE [LARGE SCALE GENOMIC DNA]</scope>
    <source>
        <strain evidence="1 4">MOD1_GK1257</strain>
    </source>
</reference>
<reference evidence="2 3" key="1">
    <citation type="submission" date="2016-12" db="EMBL/GenBank/DDBJ databases">
        <title>Analysis of the Molecular Diversity Among Cronobacter Species Isolated from Filth Flies Using a Pan Genomic DNA Microarray.</title>
        <authorList>
            <person name="Pava-Ripoll M."/>
            <person name="Tall B."/>
            <person name="Farber J."/>
            <person name="Fanning S."/>
            <person name="Lehner A."/>
            <person name="Stephan R."/>
            <person name="Pagotto F."/>
            <person name="Iverson C."/>
            <person name="Ziobro G."/>
            <person name="Miller A."/>
            <person name="Pearson R."/>
            <person name="Yan Q."/>
            <person name="Kim M."/>
            <person name="Jeong S."/>
            <person name="Park J."/>
            <person name="Jun S."/>
            <person name="Choi H."/>
            <person name="Chung T."/>
            <person name="Yoo Y."/>
            <person name="Park E."/>
            <person name="Hwang S."/>
            <person name="Lee B."/>
            <person name="Sathyamoorthy V."/>
            <person name="Carter L."/>
            <person name="Mammel M."/>
            <person name="Jackson S."/>
            <person name="Kothary M."/>
            <person name="Patel I."/>
            <person name="Grim C."/>
            <person name="Gopinath G."/>
            <person name="Gangiredla J."/>
            <person name="Chase H."/>
        </authorList>
    </citation>
    <scope>NUCLEOTIDE SEQUENCE [LARGE SCALE GENOMIC DNA]</scope>
    <source>
        <strain evidence="2 3">MOD1-Md1s</strain>
    </source>
</reference>
<proteinExistence type="predicted"/>
<dbReference type="SUPFAM" id="SSF46955">
    <property type="entry name" value="Putative DNA-binding domain"/>
    <property type="match status" value="1"/>
</dbReference>
<dbReference type="PANTHER" id="PTHR36154:SF1">
    <property type="entry name" value="DNA-BINDING TRANSCRIPTIONAL ACTIVATOR ALPA"/>
    <property type="match status" value="1"/>
</dbReference>
<evidence type="ECO:0000313" key="2">
    <source>
        <dbReference type="EMBL" id="PUX17264.1"/>
    </source>
</evidence>
<dbReference type="RefSeq" id="WP_075192423.1">
    <property type="nucleotide sequence ID" value="NZ_JADKNN010000001.1"/>
</dbReference>
<evidence type="ECO:0000313" key="4">
    <source>
        <dbReference type="Proteomes" id="UP000469927"/>
    </source>
</evidence>
<dbReference type="AlphaFoldDB" id="A0A2T7AXS6"/>
<evidence type="ECO:0000313" key="1">
    <source>
        <dbReference type="EMBL" id="KAB0875906.1"/>
    </source>
</evidence>
<dbReference type="Proteomes" id="UP000469927">
    <property type="component" value="Unassembled WGS sequence"/>
</dbReference>
<dbReference type="InterPro" id="IPR010260">
    <property type="entry name" value="AlpA"/>
</dbReference>
<keyword evidence="4" id="KW-1185">Reference proteome</keyword>
<dbReference type="OrthoDB" id="5986966at2"/>
<dbReference type="EMBL" id="WAGD01000045">
    <property type="protein sequence ID" value="KAB0875906.1"/>
    <property type="molecule type" value="Genomic_DNA"/>
</dbReference>
<dbReference type="Gene3D" id="1.10.238.160">
    <property type="match status" value="1"/>
</dbReference>
<dbReference type="InterPro" id="IPR052931">
    <property type="entry name" value="Prophage_regulatory_activator"/>
</dbReference>
<organism evidence="2 3">
    <name type="scientific">Cronobacter muytjensii</name>
    <dbReference type="NCBI Taxonomy" id="413501"/>
    <lineage>
        <taxon>Bacteria</taxon>
        <taxon>Pseudomonadati</taxon>
        <taxon>Pseudomonadota</taxon>
        <taxon>Gammaproteobacteria</taxon>
        <taxon>Enterobacterales</taxon>
        <taxon>Enterobacteriaceae</taxon>
        <taxon>Cronobacter</taxon>
    </lineage>
</organism>
<name>A0A2T7AXS6_9ENTR</name>
<dbReference type="InterPro" id="IPR009061">
    <property type="entry name" value="DNA-bd_dom_put_sf"/>
</dbReference>
<sequence length="67" mass="7832">MRIKQVEARTGLHRSQIYAWMKEGHFPQSIKTGPASVAWLGNEIDKWIENTFRLRALRPSHKSNNNE</sequence>
<dbReference type="EMBL" id="MSAE01000004">
    <property type="protein sequence ID" value="PUX17264.1"/>
    <property type="molecule type" value="Genomic_DNA"/>
</dbReference>
<dbReference type="PANTHER" id="PTHR36154">
    <property type="entry name" value="DNA-BINDING TRANSCRIPTIONAL ACTIVATOR ALPA"/>
    <property type="match status" value="1"/>
</dbReference>
<dbReference type="Pfam" id="PF05930">
    <property type="entry name" value="Phage_AlpA"/>
    <property type="match status" value="1"/>
</dbReference>
<gene>
    <name evidence="2" type="ORF">AUN14_03685</name>
    <name evidence="1" type="ORF">FZI19_14975</name>
</gene>
<dbReference type="Proteomes" id="UP000244378">
    <property type="component" value="Unassembled WGS sequence"/>
</dbReference>
<comment type="caution">
    <text evidence="2">The sequence shown here is derived from an EMBL/GenBank/DDBJ whole genome shotgun (WGS) entry which is preliminary data.</text>
</comment>
<evidence type="ECO:0000313" key="3">
    <source>
        <dbReference type="Proteomes" id="UP000244378"/>
    </source>
</evidence>
<protein>
    <submittedName>
        <fullName evidence="2">AlpA family phage regulatory protein</fullName>
    </submittedName>
</protein>